<keyword evidence="3" id="KW-1185">Reference proteome</keyword>
<dbReference type="InterPro" id="IPR018707">
    <property type="entry name" value="LpxR"/>
</dbReference>
<protein>
    <submittedName>
        <fullName evidence="2">Lipid A deacylase LpxR family protein</fullName>
    </submittedName>
</protein>
<name>A0A848EC93_9PROT</name>
<comment type="caution">
    <text evidence="2">The sequence shown here is derived from an EMBL/GenBank/DDBJ whole genome shotgun (WGS) entry which is preliminary data.</text>
</comment>
<dbReference type="AlphaFoldDB" id="A0A848EC93"/>
<keyword evidence="1" id="KW-0732">Signal</keyword>
<dbReference type="Gene3D" id="2.40.128.140">
    <property type="entry name" value="Outer membrane protein"/>
    <property type="match status" value="1"/>
</dbReference>
<evidence type="ECO:0000256" key="1">
    <source>
        <dbReference type="SAM" id="SignalP"/>
    </source>
</evidence>
<dbReference type="InterPro" id="IPR037107">
    <property type="entry name" value="Put_OMP_sf"/>
</dbReference>
<feature type="signal peptide" evidence="1">
    <location>
        <begin position="1"/>
        <end position="29"/>
    </location>
</feature>
<evidence type="ECO:0000313" key="3">
    <source>
        <dbReference type="Proteomes" id="UP000548582"/>
    </source>
</evidence>
<dbReference type="Pfam" id="PF09982">
    <property type="entry name" value="LpxR"/>
    <property type="match status" value="1"/>
</dbReference>
<evidence type="ECO:0000313" key="2">
    <source>
        <dbReference type="EMBL" id="NMJ40915.1"/>
    </source>
</evidence>
<feature type="chain" id="PRO_5032349850" evidence="1">
    <location>
        <begin position="30"/>
        <end position="345"/>
    </location>
</feature>
<sequence length="345" mass="36789">MHTCFRTRWLAVPPALLLAAAVAAGGAAAQAPGTVAPPPPDPAGTLSFGIENDVLGGTDRYYTNGLQIAWRSPSADLPAPLAWLNRQLDFLQGPGELRWGIAVGQSIFTPENTELTNPDPTDRPYAGYLYGALSLSRVTATSLSVLEIQAGIVGPSAGGKFVQNGFHSLIGDAPARGWSYQLSDEPVAALILERKWRVPLAGDEELGLELLPAVSGSVGNLQTYAAAGAILRVGRNLAADFGPPRIRPALAGSAFFQPQGDDFGWYVFGGAEGRAVARDIFLDGNTWTDSRSVNSRPLVADLQAGVAVIWRGVRIAYTQVWRTEEFYGQRGGMQQYGSLSVSFRF</sequence>
<reference evidence="2 3" key="1">
    <citation type="submission" date="2020-03" db="EMBL/GenBank/DDBJ databases">
        <authorList>
            <person name="Sun Q."/>
        </authorList>
    </citation>
    <scope>NUCLEOTIDE SEQUENCE [LARGE SCALE GENOMIC DNA]</scope>
    <source>
        <strain evidence="2 3">JC162</strain>
    </source>
</reference>
<dbReference type="Proteomes" id="UP000548582">
    <property type="component" value="Unassembled WGS sequence"/>
</dbReference>
<dbReference type="EMBL" id="JABBKX010000002">
    <property type="protein sequence ID" value="NMJ40915.1"/>
    <property type="molecule type" value="Genomic_DNA"/>
</dbReference>
<organism evidence="2 3">
    <name type="scientific">Neoroseomonas marina</name>
    <dbReference type="NCBI Taxonomy" id="1232220"/>
    <lineage>
        <taxon>Bacteria</taxon>
        <taxon>Pseudomonadati</taxon>
        <taxon>Pseudomonadota</taxon>
        <taxon>Alphaproteobacteria</taxon>
        <taxon>Acetobacterales</taxon>
        <taxon>Acetobacteraceae</taxon>
        <taxon>Neoroseomonas</taxon>
    </lineage>
</organism>
<accession>A0A848EC93</accession>
<proteinExistence type="predicted"/>
<gene>
    <name evidence="2" type="ORF">GWK16_06665</name>
</gene>